<dbReference type="PANTHER" id="PTHR46333:SF2">
    <property type="entry name" value="CYTOKINESIS PROTEIN 3"/>
    <property type="match status" value="1"/>
</dbReference>
<dbReference type="PATRIC" id="fig|1235802.3.peg.632"/>
<dbReference type="AlphaFoldDB" id="N2B5T2"/>
<proteinExistence type="predicted"/>
<dbReference type="InterPro" id="IPR038765">
    <property type="entry name" value="Papain-like_cys_pep_sf"/>
</dbReference>
<dbReference type="InterPro" id="IPR002931">
    <property type="entry name" value="Transglutaminase-like"/>
</dbReference>
<dbReference type="Gene3D" id="3.10.620.30">
    <property type="match status" value="1"/>
</dbReference>
<name>N2B5T2_9FIRM</name>
<evidence type="ECO:0000313" key="3">
    <source>
        <dbReference type="Proteomes" id="UP000012589"/>
    </source>
</evidence>
<dbReference type="PANTHER" id="PTHR46333">
    <property type="entry name" value="CYTOKINESIS PROTEIN 3"/>
    <property type="match status" value="1"/>
</dbReference>
<dbReference type="GO" id="GO:0005737">
    <property type="term" value="C:cytoplasm"/>
    <property type="evidence" value="ECO:0007669"/>
    <property type="project" value="TreeGrafter"/>
</dbReference>
<accession>N2B5T2</accession>
<dbReference type="InterPro" id="IPR052557">
    <property type="entry name" value="CAP/Cytokinesis_protein"/>
</dbReference>
<dbReference type="STRING" id="1235802.C823_00598"/>
<dbReference type="SMART" id="SM00460">
    <property type="entry name" value="TGc"/>
    <property type="match status" value="1"/>
</dbReference>
<comment type="caution">
    <text evidence="2">The sequence shown here is derived from an EMBL/GenBank/DDBJ whole genome shotgun (WGS) entry which is preliminary data.</text>
</comment>
<dbReference type="EMBL" id="AQFT01000017">
    <property type="protein sequence ID" value="EMZ37002.1"/>
    <property type="molecule type" value="Genomic_DNA"/>
</dbReference>
<dbReference type="HOGENOM" id="CLU_786969_0_0_9"/>
<dbReference type="Pfam" id="PF01841">
    <property type="entry name" value="Transglut_core"/>
    <property type="match status" value="1"/>
</dbReference>
<evidence type="ECO:0000313" key="2">
    <source>
        <dbReference type="EMBL" id="EMZ37002.1"/>
    </source>
</evidence>
<organism evidence="2 3">
    <name type="scientific">Eubacterium plexicaudatum ASF492</name>
    <dbReference type="NCBI Taxonomy" id="1235802"/>
    <lineage>
        <taxon>Bacteria</taxon>
        <taxon>Bacillati</taxon>
        <taxon>Bacillota</taxon>
        <taxon>Clostridia</taxon>
        <taxon>Eubacteriales</taxon>
        <taxon>Eubacteriaceae</taxon>
        <taxon>Eubacterium</taxon>
    </lineage>
</organism>
<gene>
    <name evidence="2" type="ORF">C823_00598</name>
</gene>
<keyword evidence="3" id="KW-1185">Reference proteome</keyword>
<sequence length="352" mass="40419">MKSKQPQVRLERCIGSLENVFRNALKKEPRLLAFLSGYQSSYMKTGLVQFSYNYDVIIEYQENCPESIDDIIVDNGDWDASSILDKGYPKEAILVTSDPNVIASKLTDQLEKMLSCYEGINGWNTQSFSFEKLSDQTVCCIKYNYVVLLHELRQYQGKSILAAKNIWKKILGRAKVPAFVKPFLAFSYLTQECCYDQRAFDEVESNPHNVPSDPIPHLAYGPLVESRGICSGLAWAFKTLMDEANIECICVAGFLKEDLKNGHIWNLVKIDGQYYHVDPTWGIKNDGVFISGLMQPDSMMKSSHIWEYQKYPQARGMRFDYDYIEDFLVENGNEYIDEGANEKYFFPDEIVD</sequence>
<dbReference type="SUPFAM" id="SSF54001">
    <property type="entry name" value="Cysteine proteinases"/>
    <property type="match status" value="1"/>
</dbReference>
<evidence type="ECO:0000259" key="1">
    <source>
        <dbReference type="SMART" id="SM00460"/>
    </source>
</evidence>
<protein>
    <recommendedName>
        <fullName evidence="1">Transglutaminase-like domain-containing protein</fullName>
    </recommendedName>
</protein>
<reference evidence="2 3" key="1">
    <citation type="journal article" date="2014" name="Genome Announc.">
        <title>Draft genome sequences of the altered schaedler flora, a defined bacterial community from gnotobiotic mice.</title>
        <authorList>
            <person name="Wannemuehler M.J."/>
            <person name="Overstreet A.M."/>
            <person name="Ward D.V."/>
            <person name="Phillips G.J."/>
        </authorList>
    </citation>
    <scope>NUCLEOTIDE SEQUENCE [LARGE SCALE GENOMIC DNA]</scope>
    <source>
        <strain evidence="2 3">ASF492</strain>
    </source>
</reference>
<dbReference type="Proteomes" id="UP000012589">
    <property type="component" value="Unassembled WGS sequence"/>
</dbReference>
<dbReference type="eggNOG" id="COG5279">
    <property type="taxonomic scope" value="Bacteria"/>
</dbReference>
<feature type="domain" description="Transglutaminase-like" evidence="1">
    <location>
        <begin position="222"/>
        <end position="281"/>
    </location>
</feature>